<evidence type="ECO:0000313" key="6">
    <source>
        <dbReference type="Proteomes" id="UP000029389"/>
    </source>
</evidence>
<feature type="active site" description="Nucleophile" evidence="2">
    <location>
        <position position="38"/>
    </location>
</feature>
<dbReference type="AlphaFoldDB" id="A0A090ZHW2"/>
<evidence type="ECO:0000256" key="2">
    <source>
        <dbReference type="PROSITE-ProRule" id="PRU01161"/>
    </source>
</evidence>
<dbReference type="InterPro" id="IPR002641">
    <property type="entry name" value="PNPLA_dom"/>
</dbReference>
<sequence length="321" mass="36699">MKIDGVFEGGGVRGIAHVGAICALAEQGYEWERVAGTSAGAIIAALVAAGYSCTELKTIINSIDYNQFVKKTFLDRIPFIGKGLSAWSTLGIYSNAFLEEWLEDLLRKKGIHLFTDLPDLNKLKIIASDISNGKMVIFPDDLPNYGFSNYRFSIAKAVRMSGTIPFFFEPLKWRTPRWKQPCYMVDGGILSNYPIWIFDSPTSPRWPTFGFHFVKDEIQAEPVHYEEPISLFKGLFKTMMQAHDLRHLDKESKARTITIPTGTITSTKFQLTNGEKEWLYNSGYNAANEFLQSWNFRQYVNEYRSGKQDRKTNRYFRQLDS</sequence>
<name>A0A090ZHW2_9BACI</name>
<evidence type="ECO:0000256" key="1">
    <source>
        <dbReference type="ARBA" id="ARBA00023098"/>
    </source>
</evidence>
<comment type="caution">
    <text evidence="4">The sequence shown here is derived from an EMBL/GenBank/DDBJ whole genome shotgun (WGS) entry which is preliminary data.</text>
</comment>
<keyword evidence="2" id="KW-0378">Hydrolase</keyword>
<dbReference type="Pfam" id="PF01734">
    <property type="entry name" value="Patatin"/>
    <property type="match status" value="1"/>
</dbReference>
<dbReference type="PANTHER" id="PTHR46394">
    <property type="entry name" value="ANNEXIN"/>
    <property type="match status" value="1"/>
</dbReference>
<feature type="short sequence motif" description="GXGXXG" evidence="2">
    <location>
        <begin position="9"/>
        <end position="14"/>
    </location>
</feature>
<feature type="short sequence motif" description="GXSXG" evidence="2">
    <location>
        <begin position="36"/>
        <end position="40"/>
    </location>
</feature>
<keyword evidence="2" id="KW-0442">Lipid degradation</keyword>
<feature type="active site" description="Proton acceptor" evidence="2">
    <location>
        <position position="186"/>
    </location>
</feature>
<dbReference type="InterPro" id="IPR016035">
    <property type="entry name" value="Acyl_Trfase/lysoPLipase"/>
</dbReference>
<dbReference type="PROSITE" id="PS51635">
    <property type="entry name" value="PNPLA"/>
    <property type="match status" value="1"/>
</dbReference>
<dbReference type="STRING" id="1405.B7492_10555"/>
<dbReference type="InterPro" id="IPR052580">
    <property type="entry name" value="Lipid_Hydrolase"/>
</dbReference>
<gene>
    <name evidence="5" type="ORF">D0U04_10185</name>
    <name evidence="4" type="ORF">DJ93_4409</name>
</gene>
<dbReference type="CDD" id="cd07207">
    <property type="entry name" value="Pat_ExoU_VipD_like"/>
    <property type="match status" value="1"/>
</dbReference>
<dbReference type="RefSeq" id="WP_042983286.1">
    <property type="nucleotide sequence ID" value="NZ_JMQC01000008.1"/>
</dbReference>
<reference evidence="4 6" key="1">
    <citation type="submission" date="2014-04" db="EMBL/GenBank/DDBJ databases">
        <authorList>
            <person name="Bishop-Lilly K.A."/>
            <person name="Broomall S.M."/>
            <person name="Chain P.S."/>
            <person name="Chertkov O."/>
            <person name="Coyne S.R."/>
            <person name="Daligault H.E."/>
            <person name="Davenport K.W."/>
            <person name="Erkkila T."/>
            <person name="Frey K.G."/>
            <person name="Gibbons H.S."/>
            <person name="Gu W."/>
            <person name="Jaissle J."/>
            <person name="Johnson S.L."/>
            <person name="Koroleva G.I."/>
            <person name="Ladner J.T."/>
            <person name="Lo C.-C."/>
            <person name="Minogue T.D."/>
            <person name="Munk C."/>
            <person name="Palacios G.F."/>
            <person name="Redden C.L."/>
            <person name="Rosenzweig C.N."/>
            <person name="Scholz M.B."/>
            <person name="Teshima H."/>
            <person name="Xu Y."/>
        </authorList>
    </citation>
    <scope>NUCLEOTIDE SEQUENCE [LARGE SCALE GENOMIC DNA]</scope>
    <source>
        <strain evidence="4 6">BHP</strain>
    </source>
</reference>
<dbReference type="GO" id="GO:0016042">
    <property type="term" value="P:lipid catabolic process"/>
    <property type="evidence" value="ECO:0007669"/>
    <property type="project" value="UniProtKB-UniRule"/>
</dbReference>
<dbReference type="Proteomes" id="UP000029389">
    <property type="component" value="Unassembled WGS sequence"/>
</dbReference>
<dbReference type="GO" id="GO:0016787">
    <property type="term" value="F:hydrolase activity"/>
    <property type="evidence" value="ECO:0007669"/>
    <property type="project" value="UniProtKB-UniRule"/>
</dbReference>
<dbReference type="Gene3D" id="3.40.1090.10">
    <property type="entry name" value="Cytosolic phospholipase A2 catalytic domain"/>
    <property type="match status" value="2"/>
</dbReference>
<protein>
    <submittedName>
        <fullName evidence="4 5">Phospholipase</fullName>
    </submittedName>
</protein>
<evidence type="ECO:0000313" key="5">
    <source>
        <dbReference type="EMBL" id="RFT67126.1"/>
    </source>
</evidence>
<dbReference type="PATRIC" id="fig|1405.8.peg.4536"/>
<dbReference type="EMBL" id="QVOD01000009">
    <property type="protein sequence ID" value="RFT67126.1"/>
    <property type="molecule type" value="Genomic_DNA"/>
</dbReference>
<feature type="domain" description="PNPLA" evidence="3">
    <location>
        <begin position="5"/>
        <end position="199"/>
    </location>
</feature>
<dbReference type="EMBL" id="JMQC01000008">
    <property type="protein sequence ID" value="KFN03836.1"/>
    <property type="molecule type" value="Genomic_DNA"/>
</dbReference>
<accession>A0A090ZHW2</accession>
<feature type="short sequence motif" description="DGA/G" evidence="2">
    <location>
        <begin position="186"/>
        <end position="188"/>
    </location>
</feature>
<reference evidence="5 7" key="2">
    <citation type="submission" date="2018-08" db="EMBL/GenBank/DDBJ databases">
        <title>Bacillus clarus sp. nov. strain PS00077A.</title>
        <authorList>
            <person name="Mendez Acevedo M."/>
            <person name="Carroll L."/>
            <person name="Mukherjee M."/>
            <person name="Wiedmann M."/>
            <person name="Kovac J."/>
        </authorList>
    </citation>
    <scope>NUCLEOTIDE SEQUENCE [LARGE SCALE GENOMIC DNA]</scope>
    <source>
        <strain evidence="5 7">PS00077A</strain>
    </source>
</reference>
<organism evidence="4 6">
    <name type="scientific">Bacillus clarus</name>
    <dbReference type="NCBI Taxonomy" id="2338372"/>
    <lineage>
        <taxon>Bacteria</taxon>
        <taxon>Bacillati</taxon>
        <taxon>Bacillota</taxon>
        <taxon>Bacilli</taxon>
        <taxon>Bacillales</taxon>
        <taxon>Bacillaceae</taxon>
        <taxon>Bacillus</taxon>
        <taxon>Bacillus cereus group</taxon>
    </lineage>
</organism>
<proteinExistence type="predicted"/>
<keyword evidence="1 2" id="KW-0443">Lipid metabolism</keyword>
<keyword evidence="7" id="KW-1185">Reference proteome</keyword>
<dbReference type="SUPFAM" id="SSF52151">
    <property type="entry name" value="FabD/lysophospholipase-like"/>
    <property type="match status" value="1"/>
</dbReference>
<evidence type="ECO:0000313" key="7">
    <source>
        <dbReference type="Proteomes" id="UP000264294"/>
    </source>
</evidence>
<evidence type="ECO:0000313" key="4">
    <source>
        <dbReference type="EMBL" id="KFN03836.1"/>
    </source>
</evidence>
<evidence type="ECO:0000259" key="3">
    <source>
        <dbReference type="PROSITE" id="PS51635"/>
    </source>
</evidence>
<dbReference type="Proteomes" id="UP000264294">
    <property type="component" value="Unassembled WGS sequence"/>
</dbReference>
<dbReference type="PANTHER" id="PTHR46394:SF1">
    <property type="entry name" value="PNPLA DOMAIN-CONTAINING PROTEIN"/>
    <property type="match status" value="1"/>
</dbReference>